<sequence length="163" mass="18450">MNLITQKIQFDENLSEDFLSEEVSSCKIRTSEKILANMSRKSLSHKKYMNQLDFSFCAIQDKSTTTGAQSEASPLNRLIEIKESSKKARKMSSFNKACESPDKSDKSQHSSSLKSEISILLKVVGSIRKRDMMQNKESKFKPKTSPMIAQEITMRGIAPAKEY</sequence>
<accession>A0AAD1X4U2</accession>
<reference evidence="2" key="1">
    <citation type="submission" date="2023-07" db="EMBL/GenBank/DDBJ databases">
        <authorList>
            <consortium name="AG Swart"/>
            <person name="Singh M."/>
            <person name="Singh A."/>
            <person name="Seah K."/>
            <person name="Emmerich C."/>
        </authorList>
    </citation>
    <scope>NUCLEOTIDE SEQUENCE</scope>
    <source>
        <strain evidence="2">DP1</strain>
    </source>
</reference>
<proteinExistence type="predicted"/>
<gene>
    <name evidence="2" type="ORF">ECRASSUSDP1_LOCUS115</name>
</gene>
<evidence type="ECO:0000313" key="2">
    <source>
        <dbReference type="EMBL" id="CAI2358832.1"/>
    </source>
</evidence>
<name>A0AAD1X4U2_EUPCR</name>
<feature type="compositionally biased region" description="Basic and acidic residues" evidence="1">
    <location>
        <begin position="99"/>
        <end position="108"/>
    </location>
</feature>
<dbReference type="AlphaFoldDB" id="A0AAD1X4U2"/>
<feature type="region of interest" description="Disordered" evidence="1">
    <location>
        <begin position="132"/>
        <end position="163"/>
    </location>
</feature>
<protein>
    <submittedName>
        <fullName evidence="2">Uncharacterized protein</fullName>
    </submittedName>
</protein>
<comment type="caution">
    <text evidence="2">The sequence shown here is derived from an EMBL/GenBank/DDBJ whole genome shotgun (WGS) entry which is preliminary data.</text>
</comment>
<keyword evidence="3" id="KW-1185">Reference proteome</keyword>
<evidence type="ECO:0000256" key="1">
    <source>
        <dbReference type="SAM" id="MobiDB-lite"/>
    </source>
</evidence>
<evidence type="ECO:0000313" key="3">
    <source>
        <dbReference type="Proteomes" id="UP001295684"/>
    </source>
</evidence>
<dbReference type="EMBL" id="CAMPGE010000109">
    <property type="protein sequence ID" value="CAI2358832.1"/>
    <property type="molecule type" value="Genomic_DNA"/>
</dbReference>
<dbReference type="Proteomes" id="UP001295684">
    <property type="component" value="Unassembled WGS sequence"/>
</dbReference>
<feature type="region of interest" description="Disordered" evidence="1">
    <location>
        <begin position="86"/>
        <end position="113"/>
    </location>
</feature>
<organism evidence="2 3">
    <name type="scientific">Euplotes crassus</name>
    <dbReference type="NCBI Taxonomy" id="5936"/>
    <lineage>
        <taxon>Eukaryota</taxon>
        <taxon>Sar</taxon>
        <taxon>Alveolata</taxon>
        <taxon>Ciliophora</taxon>
        <taxon>Intramacronucleata</taxon>
        <taxon>Spirotrichea</taxon>
        <taxon>Hypotrichia</taxon>
        <taxon>Euplotida</taxon>
        <taxon>Euplotidae</taxon>
        <taxon>Moneuplotes</taxon>
    </lineage>
</organism>